<protein>
    <submittedName>
        <fullName evidence="1">Uncharacterized protein</fullName>
    </submittedName>
</protein>
<dbReference type="AlphaFoldDB" id="A0A251MZC4"/>
<dbReference type="Gramene" id="ONH91364">
    <property type="protein sequence ID" value="ONH91364"/>
    <property type="gene ID" value="PRUPE_8G109800"/>
</dbReference>
<keyword evidence="2" id="KW-1185">Reference proteome</keyword>
<gene>
    <name evidence="1" type="ORF">PRUPE_8G109800</name>
</gene>
<organism evidence="1 2">
    <name type="scientific">Prunus persica</name>
    <name type="common">Peach</name>
    <name type="synonym">Amygdalus persica</name>
    <dbReference type="NCBI Taxonomy" id="3760"/>
    <lineage>
        <taxon>Eukaryota</taxon>
        <taxon>Viridiplantae</taxon>
        <taxon>Streptophyta</taxon>
        <taxon>Embryophyta</taxon>
        <taxon>Tracheophyta</taxon>
        <taxon>Spermatophyta</taxon>
        <taxon>Magnoliopsida</taxon>
        <taxon>eudicotyledons</taxon>
        <taxon>Gunneridae</taxon>
        <taxon>Pentapetalae</taxon>
        <taxon>rosids</taxon>
        <taxon>fabids</taxon>
        <taxon>Rosales</taxon>
        <taxon>Rosaceae</taxon>
        <taxon>Amygdaloideae</taxon>
        <taxon>Amygdaleae</taxon>
        <taxon>Prunus</taxon>
    </lineage>
</organism>
<name>A0A251MZC4_PRUPE</name>
<evidence type="ECO:0000313" key="1">
    <source>
        <dbReference type="EMBL" id="ONH91364.1"/>
    </source>
</evidence>
<dbReference type="EMBL" id="CM007658">
    <property type="protein sequence ID" value="ONH91364.1"/>
    <property type="molecule type" value="Genomic_DNA"/>
</dbReference>
<accession>A0A251MZC4</accession>
<reference evidence="1 2" key="1">
    <citation type="journal article" date="2013" name="Nat. Genet.">
        <title>The high-quality draft genome of peach (Prunus persica) identifies unique patterns of genetic diversity, domestication and genome evolution.</title>
        <authorList>
            <consortium name="International Peach Genome Initiative"/>
            <person name="Verde I."/>
            <person name="Abbott A.G."/>
            <person name="Scalabrin S."/>
            <person name="Jung S."/>
            <person name="Shu S."/>
            <person name="Marroni F."/>
            <person name="Zhebentyayeva T."/>
            <person name="Dettori M.T."/>
            <person name="Grimwood J."/>
            <person name="Cattonaro F."/>
            <person name="Zuccolo A."/>
            <person name="Rossini L."/>
            <person name="Jenkins J."/>
            <person name="Vendramin E."/>
            <person name="Meisel L.A."/>
            <person name="Decroocq V."/>
            <person name="Sosinski B."/>
            <person name="Prochnik S."/>
            <person name="Mitros T."/>
            <person name="Policriti A."/>
            <person name="Cipriani G."/>
            <person name="Dondini L."/>
            <person name="Ficklin S."/>
            <person name="Goodstein D.M."/>
            <person name="Xuan P."/>
            <person name="Del Fabbro C."/>
            <person name="Aramini V."/>
            <person name="Copetti D."/>
            <person name="Gonzalez S."/>
            <person name="Horner D.S."/>
            <person name="Falchi R."/>
            <person name="Lucas S."/>
            <person name="Mica E."/>
            <person name="Maldonado J."/>
            <person name="Lazzari B."/>
            <person name="Bielenberg D."/>
            <person name="Pirona R."/>
            <person name="Miculan M."/>
            <person name="Barakat A."/>
            <person name="Testolin R."/>
            <person name="Stella A."/>
            <person name="Tartarini S."/>
            <person name="Tonutti P."/>
            <person name="Arus P."/>
            <person name="Orellana A."/>
            <person name="Wells C."/>
            <person name="Main D."/>
            <person name="Vizzotto G."/>
            <person name="Silva H."/>
            <person name="Salamini F."/>
            <person name="Schmutz J."/>
            <person name="Morgante M."/>
            <person name="Rokhsar D.S."/>
        </authorList>
    </citation>
    <scope>NUCLEOTIDE SEQUENCE [LARGE SCALE GENOMIC DNA]</scope>
    <source>
        <strain evidence="2">cv. Nemared</strain>
    </source>
</reference>
<proteinExistence type="predicted"/>
<evidence type="ECO:0000313" key="2">
    <source>
        <dbReference type="Proteomes" id="UP000006882"/>
    </source>
</evidence>
<sequence>MLPIPPKKNELKDPTVYQMHNPTGDFQLKNPHVQCSLSLNVPCAHHLTFLSRGLCWFLQSITNIFELECLILKN</sequence>
<dbReference type="Proteomes" id="UP000006882">
    <property type="component" value="Chromosome G8"/>
</dbReference>